<evidence type="ECO:0000313" key="3">
    <source>
        <dbReference type="Proteomes" id="UP000442533"/>
    </source>
</evidence>
<name>A0A844H9B7_9RHOB</name>
<dbReference type="OrthoDB" id="9805351at2"/>
<dbReference type="InterPro" id="IPR015939">
    <property type="entry name" value="Fum_Rdtase/Succ_DH_flav-like_C"/>
</dbReference>
<dbReference type="EMBL" id="WMIF01000044">
    <property type="protein sequence ID" value="MTH36534.1"/>
    <property type="molecule type" value="Genomic_DNA"/>
</dbReference>
<dbReference type="Proteomes" id="UP000442533">
    <property type="component" value="Unassembled WGS sequence"/>
</dbReference>
<evidence type="ECO:0000313" key="2">
    <source>
        <dbReference type="EMBL" id="MTH36534.1"/>
    </source>
</evidence>
<organism evidence="2 3">
    <name type="scientific">Paracoccus limosus</name>
    <dbReference type="NCBI Taxonomy" id="913252"/>
    <lineage>
        <taxon>Bacteria</taxon>
        <taxon>Pseudomonadati</taxon>
        <taxon>Pseudomonadota</taxon>
        <taxon>Alphaproteobacteria</taxon>
        <taxon>Rhodobacterales</taxon>
        <taxon>Paracoccaceae</taxon>
        <taxon>Paracoccus</taxon>
    </lineage>
</organism>
<evidence type="ECO:0000259" key="1">
    <source>
        <dbReference type="Pfam" id="PF02910"/>
    </source>
</evidence>
<proteinExistence type="predicted"/>
<keyword evidence="3" id="KW-1185">Reference proteome</keyword>
<dbReference type="GO" id="GO:0016491">
    <property type="term" value="F:oxidoreductase activity"/>
    <property type="evidence" value="ECO:0007669"/>
    <property type="project" value="InterPro"/>
</dbReference>
<gene>
    <name evidence="2" type="ORF">GL279_18260</name>
</gene>
<dbReference type="AlphaFoldDB" id="A0A844H9B7"/>
<dbReference type="InterPro" id="IPR037099">
    <property type="entry name" value="Fum_R/Succ_DH_flav-like_C_sf"/>
</dbReference>
<dbReference type="SUPFAM" id="SSF51905">
    <property type="entry name" value="FAD/NAD(P)-binding domain"/>
    <property type="match status" value="1"/>
</dbReference>
<dbReference type="SUPFAM" id="SSF46977">
    <property type="entry name" value="Succinate dehydrogenase/fumarate reductase flavoprotein C-terminal domain"/>
    <property type="match status" value="1"/>
</dbReference>
<reference evidence="2 3" key="1">
    <citation type="submission" date="2019-11" db="EMBL/GenBank/DDBJ databases">
        <authorList>
            <person name="Dong K."/>
        </authorList>
    </citation>
    <scope>NUCLEOTIDE SEQUENCE [LARGE SCALE GENOMIC DNA]</scope>
    <source>
        <strain evidence="2 3">JCM 17370</strain>
    </source>
</reference>
<protein>
    <recommendedName>
        <fullName evidence="1">Fumarate reductase/succinate dehydrogenase flavoprotein-like C-terminal domain-containing protein</fullName>
    </recommendedName>
</protein>
<dbReference type="InterPro" id="IPR036188">
    <property type="entry name" value="FAD/NAD-bd_sf"/>
</dbReference>
<feature type="domain" description="Fumarate reductase/succinate dehydrogenase flavoprotein-like C-terminal" evidence="1">
    <location>
        <begin position="125"/>
        <end position="207"/>
    </location>
</feature>
<comment type="caution">
    <text evidence="2">The sequence shown here is derived from an EMBL/GenBank/DDBJ whole genome shotgun (WGS) entry which is preliminary data.</text>
</comment>
<accession>A0A844H9B7</accession>
<dbReference type="Pfam" id="PF02910">
    <property type="entry name" value="Succ_DH_flav_C"/>
    <property type="match status" value="1"/>
</dbReference>
<sequence length="227" mass="23874">MGIDPFAQKFEVEPMFEGSVRGSGGVLVTDESCGTGVRGLWVAGDAASREMLVGASSGAGSVNASWALSSGRWAGAAAAAHARSDGVGLRANALWQRRAGKAEFAPAALLASLQAEMLPLSRNGFRDAAGLARTLAVVAGIDAALEAAAVLPDARQILRQRELLSMALMARRGAEAALLRAETRGVHVRQDLPASDLPQWRQRIVWNGMAAQPERHDIVPFREDVAA</sequence>
<dbReference type="Gene3D" id="1.20.58.100">
    <property type="entry name" value="Fumarate reductase/succinate dehydrogenase flavoprotein-like, C-terminal domain"/>
    <property type="match status" value="1"/>
</dbReference>